<dbReference type="Proteomes" id="UP000233551">
    <property type="component" value="Unassembled WGS sequence"/>
</dbReference>
<sequence>MHAELRAIREERDMLRCELVDSRAEVADYRELQTQLTRARALVAHLDREMARLSAELDRVITTGVTPIPNSSASQDGGRRSPRCFRRSQPFGPDSLSAIGNTRFATPHSCRRTPDVFRCPSNIAPAPNVFRGASAAGLINFRRYGRSSPHYGARGHSQPDGHQHGRTARPTQRAEPCLFKLHASTGARSDSRPSTWDSTGPSPGKYGCVCPANAAYVRGSTSHQPISTTAGPHGCPSSTGGIPHFRSGPIRATTCFHASPGCSLYSPSANGLPDLRQYEPCKQMMLDPMRAMVTAIYSRACAYPRSSKSRSSRPMGARRIPAIISAITGGRCYSTGSTRSSSSIPSKTDYRDPLSIGTCH</sequence>
<proteinExistence type="predicted"/>
<feature type="compositionally biased region" description="Low complexity" evidence="2">
    <location>
        <begin position="334"/>
        <end position="347"/>
    </location>
</feature>
<comment type="caution">
    <text evidence="3">The sequence shown here is derived from an EMBL/GenBank/DDBJ whole genome shotgun (WGS) entry which is preliminary data.</text>
</comment>
<evidence type="ECO:0000256" key="2">
    <source>
        <dbReference type="SAM" id="MobiDB-lite"/>
    </source>
</evidence>
<evidence type="ECO:0000313" key="4">
    <source>
        <dbReference type="Proteomes" id="UP000233551"/>
    </source>
</evidence>
<feature type="region of interest" description="Disordered" evidence="2">
    <location>
        <begin position="147"/>
        <end position="173"/>
    </location>
</feature>
<keyword evidence="1" id="KW-0175">Coiled coil</keyword>
<evidence type="ECO:0000313" key="3">
    <source>
        <dbReference type="EMBL" id="PKI49546.1"/>
    </source>
</evidence>
<feature type="compositionally biased region" description="Polar residues" evidence="2">
    <location>
        <begin position="65"/>
        <end position="75"/>
    </location>
</feature>
<organism evidence="3 4">
    <name type="scientific">Punica granatum</name>
    <name type="common">Pomegranate</name>
    <dbReference type="NCBI Taxonomy" id="22663"/>
    <lineage>
        <taxon>Eukaryota</taxon>
        <taxon>Viridiplantae</taxon>
        <taxon>Streptophyta</taxon>
        <taxon>Embryophyta</taxon>
        <taxon>Tracheophyta</taxon>
        <taxon>Spermatophyta</taxon>
        <taxon>Magnoliopsida</taxon>
        <taxon>eudicotyledons</taxon>
        <taxon>Gunneridae</taxon>
        <taxon>Pentapetalae</taxon>
        <taxon>rosids</taxon>
        <taxon>malvids</taxon>
        <taxon>Myrtales</taxon>
        <taxon>Lythraceae</taxon>
        <taxon>Punica</taxon>
    </lineage>
</organism>
<gene>
    <name evidence="3" type="ORF">CRG98_030060</name>
</gene>
<protein>
    <submittedName>
        <fullName evidence="3">Uncharacterized protein</fullName>
    </submittedName>
</protein>
<keyword evidence="4" id="KW-1185">Reference proteome</keyword>
<feature type="coiled-coil region" evidence="1">
    <location>
        <begin position="5"/>
        <end position="63"/>
    </location>
</feature>
<reference evidence="3 4" key="1">
    <citation type="submission" date="2017-11" db="EMBL/GenBank/DDBJ databases">
        <title>De-novo sequencing of pomegranate (Punica granatum L.) genome.</title>
        <authorList>
            <person name="Akparov Z."/>
            <person name="Amiraslanov A."/>
            <person name="Hajiyeva S."/>
            <person name="Abbasov M."/>
            <person name="Kaur K."/>
            <person name="Hamwieh A."/>
            <person name="Solovyev V."/>
            <person name="Salamov A."/>
            <person name="Braich B."/>
            <person name="Kosarev P."/>
            <person name="Mahmoud A."/>
            <person name="Hajiyev E."/>
            <person name="Babayeva S."/>
            <person name="Izzatullayeva V."/>
            <person name="Mammadov A."/>
            <person name="Mammadov A."/>
            <person name="Sharifova S."/>
            <person name="Ojaghi J."/>
            <person name="Eynullazada K."/>
            <person name="Bayramov B."/>
            <person name="Abdulazimova A."/>
            <person name="Shahmuradov I."/>
        </authorList>
    </citation>
    <scope>NUCLEOTIDE SEQUENCE [LARGE SCALE GENOMIC DNA]</scope>
    <source>
        <strain evidence="4">cv. AG2017</strain>
        <tissue evidence="3">Leaf</tissue>
    </source>
</reference>
<feature type="region of interest" description="Disordered" evidence="2">
    <location>
        <begin position="65"/>
        <end position="96"/>
    </location>
</feature>
<feature type="region of interest" description="Disordered" evidence="2">
    <location>
        <begin position="333"/>
        <end position="360"/>
    </location>
</feature>
<accession>A0A2I0J1F7</accession>
<evidence type="ECO:0000256" key="1">
    <source>
        <dbReference type="SAM" id="Coils"/>
    </source>
</evidence>
<dbReference type="AlphaFoldDB" id="A0A2I0J1F7"/>
<name>A0A2I0J1F7_PUNGR</name>
<dbReference type="EMBL" id="PGOL01002234">
    <property type="protein sequence ID" value="PKI49546.1"/>
    <property type="molecule type" value="Genomic_DNA"/>
</dbReference>